<keyword evidence="9" id="KW-1185">Reference proteome</keyword>
<dbReference type="GO" id="GO:0016432">
    <property type="term" value="F:tRNA-uridine aminocarboxypropyltransferase activity"/>
    <property type="evidence" value="ECO:0007669"/>
    <property type="project" value="UniProtKB-EC"/>
</dbReference>
<keyword evidence="2" id="KW-0808">Transferase</keyword>
<evidence type="ECO:0000313" key="9">
    <source>
        <dbReference type="Proteomes" id="UP000811609"/>
    </source>
</evidence>
<proteinExistence type="predicted"/>
<evidence type="ECO:0000256" key="4">
    <source>
        <dbReference type="ARBA" id="ARBA00022694"/>
    </source>
</evidence>
<name>A0A8T1R5S7_CARIL</name>
<evidence type="ECO:0000313" key="7">
    <source>
        <dbReference type="EMBL" id="KAG6661481.1"/>
    </source>
</evidence>
<evidence type="ECO:0000256" key="1">
    <source>
        <dbReference type="ARBA" id="ARBA00012386"/>
    </source>
</evidence>
<dbReference type="Pfam" id="PF03942">
    <property type="entry name" value="DTW"/>
    <property type="match status" value="1"/>
</dbReference>
<dbReference type="InterPro" id="IPR039262">
    <property type="entry name" value="DTWD2/TAPT"/>
</dbReference>
<accession>A0A8T1R5S7</accession>
<dbReference type="EMBL" id="CM031827">
    <property type="protein sequence ID" value="KAG6722587.1"/>
    <property type="molecule type" value="Genomic_DNA"/>
</dbReference>
<evidence type="ECO:0000313" key="8">
    <source>
        <dbReference type="EMBL" id="KAG6722587.1"/>
    </source>
</evidence>
<protein>
    <recommendedName>
        <fullName evidence="1">tRNA-uridine aminocarboxypropyltransferase</fullName>
        <ecNumber evidence="1">2.5.1.25</ecNumber>
    </recommendedName>
</protein>
<dbReference type="SMART" id="SM01144">
    <property type="entry name" value="DTW"/>
    <property type="match status" value="1"/>
</dbReference>
<dbReference type="Proteomes" id="UP000811609">
    <property type="component" value="Chromosome 3"/>
</dbReference>
<dbReference type="PANTHER" id="PTHR21392:SF4">
    <property type="entry name" value="TRNA-URIDINE AMINOCARBOXYPROPYLTRANSFERASE"/>
    <property type="match status" value="1"/>
</dbReference>
<dbReference type="EMBL" id="CM031811">
    <property type="protein sequence ID" value="KAG6661481.1"/>
    <property type="molecule type" value="Genomic_DNA"/>
</dbReference>
<evidence type="ECO:0000256" key="2">
    <source>
        <dbReference type="ARBA" id="ARBA00022679"/>
    </source>
</evidence>
<feature type="domain" description="DTW" evidence="6">
    <location>
        <begin position="147"/>
        <end position="377"/>
    </location>
</feature>
<evidence type="ECO:0000256" key="5">
    <source>
        <dbReference type="ARBA" id="ARBA00048718"/>
    </source>
</evidence>
<keyword evidence="4" id="KW-0819">tRNA processing</keyword>
<dbReference type="GO" id="GO:0008033">
    <property type="term" value="P:tRNA processing"/>
    <property type="evidence" value="ECO:0007669"/>
    <property type="project" value="UniProtKB-KW"/>
</dbReference>
<comment type="catalytic activity">
    <reaction evidence="5">
        <text>a uridine in tRNA + S-adenosyl-L-methionine = a 3-[(3S)-3-amino-3-carboxypropyl]uridine in tRNA + S-methyl-5'-thioadenosine + H(+)</text>
        <dbReference type="Rhea" id="RHEA:62432"/>
        <dbReference type="Rhea" id="RHEA-COMP:13339"/>
        <dbReference type="Rhea" id="RHEA-COMP:16092"/>
        <dbReference type="ChEBI" id="CHEBI:15378"/>
        <dbReference type="ChEBI" id="CHEBI:17509"/>
        <dbReference type="ChEBI" id="CHEBI:59789"/>
        <dbReference type="ChEBI" id="CHEBI:65315"/>
        <dbReference type="ChEBI" id="CHEBI:82930"/>
        <dbReference type="EC" id="2.5.1.25"/>
    </reaction>
</comment>
<dbReference type="EC" id="2.5.1.25" evidence="1"/>
<reference evidence="7" key="1">
    <citation type="submission" date="2020-12" db="EMBL/GenBank/DDBJ databases">
        <title>WGS assembly of Carya illinoinensis cv. Pawnee.</title>
        <authorList>
            <person name="Platts A."/>
            <person name="Shu S."/>
            <person name="Wright S."/>
            <person name="Barry K."/>
            <person name="Edger P."/>
            <person name="Pires J.C."/>
            <person name="Schmutz J."/>
        </authorList>
    </citation>
    <scope>NUCLEOTIDE SEQUENCE</scope>
    <source>
        <tissue evidence="7">Leaf</tissue>
    </source>
</reference>
<reference evidence="8" key="2">
    <citation type="submission" date="2021-01" db="EMBL/GenBank/DDBJ databases">
        <authorList>
            <person name="Lovell J.T."/>
            <person name="Bentley N."/>
            <person name="Bhattarai G."/>
            <person name="Jenkins J.W."/>
            <person name="Sreedasyam A."/>
            <person name="Alarcon Y."/>
            <person name="Bock C."/>
            <person name="Boston L."/>
            <person name="Carlson J."/>
            <person name="Cervantes K."/>
            <person name="Clermont K."/>
            <person name="Krom N."/>
            <person name="Kubenka K."/>
            <person name="Mamidi S."/>
            <person name="Mattison C."/>
            <person name="Monteros M."/>
            <person name="Pisani C."/>
            <person name="Plott C."/>
            <person name="Rajasekar S."/>
            <person name="Rhein H.S."/>
            <person name="Rohla C."/>
            <person name="Song M."/>
            <person name="Hilaire R.S."/>
            <person name="Shu S."/>
            <person name="Wells L."/>
            <person name="Wang X."/>
            <person name="Webber J."/>
            <person name="Heerema R.J."/>
            <person name="Klein P."/>
            <person name="Conner P."/>
            <person name="Grauke L."/>
            <person name="Grimwood J."/>
            <person name="Schmutz J."/>
            <person name="Randall J.J."/>
        </authorList>
    </citation>
    <scope>NUCLEOTIDE SEQUENCE</scope>
    <source>
        <tissue evidence="8">Leaf</tissue>
    </source>
</reference>
<dbReference type="Proteomes" id="UP000811246">
    <property type="component" value="Chromosome 3"/>
</dbReference>
<organism evidence="7 9">
    <name type="scientific">Carya illinoinensis</name>
    <name type="common">Pecan</name>
    <dbReference type="NCBI Taxonomy" id="32201"/>
    <lineage>
        <taxon>Eukaryota</taxon>
        <taxon>Viridiplantae</taxon>
        <taxon>Streptophyta</taxon>
        <taxon>Embryophyta</taxon>
        <taxon>Tracheophyta</taxon>
        <taxon>Spermatophyta</taxon>
        <taxon>Magnoliopsida</taxon>
        <taxon>eudicotyledons</taxon>
        <taxon>Gunneridae</taxon>
        <taxon>Pentapetalae</taxon>
        <taxon>rosids</taxon>
        <taxon>fabids</taxon>
        <taxon>Fagales</taxon>
        <taxon>Juglandaceae</taxon>
        <taxon>Carya</taxon>
    </lineage>
</organism>
<dbReference type="AlphaFoldDB" id="A0A8T1R5S7"/>
<dbReference type="InterPro" id="IPR005636">
    <property type="entry name" value="DTW"/>
</dbReference>
<keyword evidence="3" id="KW-0949">S-adenosyl-L-methionine</keyword>
<evidence type="ECO:0000259" key="6">
    <source>
        <dbReference type="SMART" id="SM01144"/>
    </source>
</evidence>
<dbReference type="PANTHER" id="PTHR21392">
    <property type="entry name" value="TRNA-URIDINE AMINOCARBOXYPROPYLTRANSFERASE 2"/>
    <property type="match status" value="1"/>
</dbReference>
<evidence type="ECO:0000256" key="3">
    <source>
        <dbReference type="ARBA" id="ARBA00022691"/>
    </source>
</evidence>
<comment type="caution">
    <text evidence="7">The sequence shown here is derived from an EMBL/GenBank/DDBJ whole genome shotgun (WGS) entry which is preliminary data.</text>
</comment>
<gene>
    <name evidence="7" type="ORF">CIPAW_03G176500</name>
    <name evidence="8" type="ORF">I3842_03G168200</name>
</gene>
<sequence>MLISTTRAFTFKCSPSSFKSFSWSHMDSKPKTVVQYAFMSSASRSPPREACVNDPGNGSISLQEWQGWGTTSSVPAMVTKIVEELKALETDIDAQMTFGGSGGKLQGYFKVQEDKKHRATYQALCDSEKKLQFFSARQIACRLLGSRGYLCQKCWLPLEDCMCSRVIACNLWHGMRFWLYMHPKDFLRQNNTGKLLWQVFGIEAATLCLYGIAEHEEIMWSTFKDAGKNNVCCLYPNKNAISKSVQDAFGQESSADQKCRLTMTNGDKTMNFILIDGTWSNSNAMFSRLKEQAKSIWGEEGFPCIALATGASAMHKLRPQPSWDRTCTAAAAIGLLSELQLLPVFSSFGLDKQAEAVEHALVVLLEALTTRRLRMGRCITRRVRHNSNIC</sequence>